<sequence length="393" mass="43586">MQQHAKMHSLPLQSTISGVLRRVLCYAAVADGSTLAQPRHGAAHQARVAAPARNCEADKPHECHNYNVHAHRALPNQPAQPEAAVAPRLRLHAAANDRYDREAGIEVQQWQRAEQRHSIHEQDGRGGAHKRRQRARQRAGRRRIQAVEDVHARTRALTRAKRIEQRVERRSARAPEWVESKLHRREAPKIVQKRQIGREEPSAAAAAAAAAARCRPRSNSTWLVARACHCGWRIGRGSRMRHRSALRHRECGGCGGGGGTSGAPAAEQRNAHRYEQQAQDGAEARVEGLGASLHWRHLHVRLRPSKESTSAKLHWRHLHVRLRPSKESTSAKRCAGQLVSATLSPLSVPAALLPTCPSRLHLGLHQSCVMPTRHLEPACSTSHASELALQPTR</sequence>
<organism evidence="2 3">
    <name type="scientific">Tribonema minus</name>
    <dbReference type="NCBI Taxonomy" id="303371"/>
    <lineage>
        <taxon>Eukaryota</taxon>
        <taxon>Sar</taxon>
        <taxon>Stramenopiles</taxon>
        <taxon>Ochrophyta</taxon>
        <taxon>PX clade</taxon>
        <taxon>Xanthophyceae</taxon>
        <taxon>Tribonematales</taxon>
        <taxon>Tribonemataceae</taxon>
        <taxon>Tribonema</taxon>
    </lineage>
</organism>
<dbReference type="Proteomes" id="UP000664859">
    <property type="component" value="Unassembled WGS sequence"/>
</dbReference>
<feature type="region of interest" description="Disordered" evidence="1">
    <location>
        <begin position="110"/>
        <end position="142"/>
    </location>
</feature>
<name>A0A836CL98_9STRA</name>
<feature type="compositionally biased region" description="Gly residues" evidence="1">
    <location>
        <begin position="252"/>
        <end position="261"/>
    </location>
</feature>
<feature type="compositionally biased region" description="Basic residues" evidence="1">
    <location>
        <begin position="127"/>
        <end position="142"/>
    </location>
</feature>
<feature type="region of interest" description="Disordered" evidence="1">
    <location>
        <begin position="250"/>
        <end position="281"/>
    </location>
</feature>
<evidence type="ECO:0000256" key="1">
    <source>
        <dbReference type="SAM" id="MobiDB-lite"/>
    </source>
</evidence>
<keyword evidence="3" id="KW-1185">Reference proteome</keyword>
<evidence type="ECO:0000313" key="2">
    <source>
        <dbReference type="EMBL" id="KAG5190720.1"/>
    </source>
</evidence>
<comment type="caution">
    <text evidence="2">The sequence shown here is derived from an EMBL/GenBank/DDBJ whole genome shotgun (WGS) entry which is preliminary data.</text>
</comment>
<dbReference type="EMBL" id="JAFCMP010000029">
    <property type="protein sequence ID" value="KAG5190720.1"/>
    <property type="molecule type" value="Genomic_DNA"/>
</dbReference>
<dbReference type="AlphaFoldDB" id="A0A836CL98"/>
<reference evidence="2" key="1">
    <citation type="submission" date="2021-02" db="EMBL/GenBank/DDBJ databases">
        <title>First Annotated Genome of the Yellow-green Alga Tribonema minus.</title>
        <authorList>
            <person name="Mahan K.M."/>
        </authorList>
    </citation>
    <scope>NUCLEOTIDE SEQUENCE</scope>
    <source>
        <strain evidence="2">UTEX B ZZ1240</strain>
    </source>
</reference>
<protein>
    <submittedName>
        <fullName evidence="2">Uncharacterized protein</fullName>
    </submittedName>
</protein>
<gene>
    <name evidence="2" type="ORF">JKP88DRAFT_252023</name>
</gene>
<feature type="compositionally biased region" description="Basic and acidic residues" evidence="1">
    <location>
        <begin position="113"/>
        <end position="126"/>
    </location>
</feature>
<accession>A0A836CL98</accession>
<evidence type="ECO:0000313" key="3">
    <source>
        <dbReference type="Proteomes" id="UP000664859"/>
    </source>
</evidence>
<proteinExistence type="predicted"/>